<proteinExistence type="predicted"/>
<accession>A0A2A7AME7</accession>
<gene>
    <name evidence="1" type="ORF">CGS58_13230</name>
</gene>
<evidence type="ECO:0000313" key="2">
    <source>
        <dbReference type="Proteomes" id="UP000220005"/>
    </source>
</evidence>
<organism evidence="1 2">
    <name type="scientific">Faecalibacterium prausnitzii</name>
    <dbReference type="NCBI Taxonomy" id="853"/>
    <lineage>
        <taxon>Bacteria</taxon>
        <taxon>Bacillati</taxon>
        <taxon>Bacillota</taxon>
        <taxon>Clostridia</taxon>
        <taxon>Eubacteriales</taxon>
        <taxon>Oscillospiraceae</taxon>
        <taxon>Faecalibacterium</taxon>
    </lineage>
</organism>
<reference evidence="1 2" key="1">
    <citation type="journal article" date="2017" name="Front. Microbiol.">
        <title>New Insights into the Diversity of the Genus Faecalibacterium.</title>
        <authorList>
            <person name="Benevides L."/>
            <person name="Burman S."/>
            <person name="Martin R."/>
            <person name="Robert V."/>
            <person name="Thomas M."/>
            <person name="Miquel S."/>
            <person name="Chain F."/>
            <person name="Sokol H."/>
            <person name="Bermudez-Humaran L.G."/>
            <person name="Morrison M."/>
            <person name="Langella P."/>
            <person name="Azevedo V.A."/>
            <person name="Chatel J.M."/>
            <person name="Soares S."/>
        </authorList>
    </citation>
    <scope>NUCLEOTIDE SEQUENCE [LARGE SCALE GENOMIC DNA]</scope>
    <source>
        <strain evidence="1 2">CNCM I 4575</strain>
    </source>
</reference>
<dbReference type="RefSeq" id="WP_097840179.1">
    <property type="nucleotide sequence ID" value="NZ_NMTY01000032.1"/>
</dbReference>
<name>A0A2A7AME7_9FIRM</name>
<evidence type="ECO:0000313" key="1">
    <source>
        <dbReference type="EMBL" id="PDX80178.1"/>
    </source>
</evidence>
<comment type="caution">
    <text evidence="1">The sequence shown here is derived from an EMBL/GenBank/DDBJ whole genome shotgun (WGS) entry which is preliminary data.</text>
</comment>
<dbReference type="Proteomes" id="UP000220005">
    <property type="component" value="Unassembled WGS sequence"/>
</dbReference>
<dbReference type="EMBL" id="NMTY01000032">
    <property type="protein sequence ID" value="PDX80178.1"/>
    <property type="molecule type" value="Genomic_DNA"/>
</dbReference>
<sequence length="134" mass="15100">MKLIIANNGKATINADYIVSMKCLYTKQLSTGEERYSIVADTINDKNYVIQDDLTESEATRRLEKIANYIVSNESFVISLGENNGVDSCICKKEKTNCLMCDNYGGGGKCKISVAVCESNDMKKYCRFYREKED</sequence>
<dbReference type="AlphaFoldDB" id="A0A2A7AME7"/>
<protein>
    <submittedName>
        <fullName evidence="1">Uncharacterized protein</fullName>
    </submittedName>
</protein>